<dbReference type="EMBL" id="MUJZ01006322">
    <property type="protein sequence ID" value="OTF82883.1"/>
    <property type="molecule type" value="Genomic_DNA"/>
</dbReference>
<evidence type="ECO:0000256" key="1">
    <source>
        <dbReference type="ARBA" id="ARBA00004479"/>
    </source>
</evidence>
<dbReference type="SUPFAM" id="SSF47769">
    <property type="entry name" value="SAM/Pointed domain"/>
    <property type="match status" value="1"/>
</dbReference>
<dbReference type="GO" id="GO:0005509">
    <property type="term" value="F:calcium ion binding"/>
    <property type="evidence" value="ECO:0007669"/>
    <property type="project" value="TreeGrafter"/>
</dbReference>
<keyword evidence="18" id="KW-1185">Reference proteome</keyword>
<keyword evidence="11 14" id="KW-0472">Membrane</keyword>
<feature type="non-terminal residue" evidence="17">
    <location>
        <position position="367"/>
    </location>
</feature>
<keyword evidence="6 15" id="KW-0732">Signal</keyword>
<keyword evidence="3" id="KW-0109">Calcium transport</keyword>
<evidence type="ECO:0000256" key="13">
    <source>
        <dbReference type="SAM" id="MobiDB-lite"/>
    </source>
</evidence>
<evidence type="ECO:0000259" key="16">
    <source>
        <dbReference type="PROSITE" id="PS50105"/>
    </source>
</evidence>
<proteinExistence type="predicted"/>
<feature type="compositionally biased region" description="Low complexity" evidence="13">
    <location>
        <begin position="67"/>
        <end position="79"/>
    </location>
</feature>
<reference evidence="17 18" key="1">
    <citation type="submission" date="2017-03" db="EMBL/GenBank/DDBJ databases">
        <title>Genome Survey of Euroglyphus maynei.</title>
        <authorList>
            <person name="Arlian L.G."/>
            <person name="Morgan M.S."/>
            <person name="Rider S.D."/>
        </authorList>
    </citation>
    <scope>NUCLEOTIDE SEQUENCE [LARGE SCALE GENOMIC DNA]</scope>
    <source>
        <strain evidence="17">Arlian Lab</strain>
        <tissue evidence="17">Whole body</tissue>
    </source>
</reference>
<evidence type="ECO:0000256" key="14">
    <source>
        <dbReference type="SAM" id="Phobius"/>
    </source>
</evidence>
<dbReference type="SMART" id="SM00454">
    <property type="entry name" value="SAM"/>
    <property type="match status" value="1"/>
</dbReference>
<accession>A0A1Y3BSU2</accession>
<keyword evidence="4 14" id="KW-0812">Transmembrane</keyword>
<evidence type="ECO:0000313" key="18">
    <source>
        <dbReference type="Proteomes" id="UP000194236"/>
    </source>
</evidence>
<dbReference type="GO" id="GO:0002115">
    <property type="term" value="P:store-operated calcium entry"/>
    <property type="evidence" value="ECO:0007669"/>
    <property type="project" value="TreeGrafter"/>
</dbReference>
<dbReference type="AlphaFoldDB" id="A0A1Y3BSU2"/>
<feature type="chain" id="PRO_5011001065" evidence="15">
    <location>
        <begin position="26"/>
        <end position="367"/>
    </location>
</feature>
<evidence type="ECO:0000256" key="4">
    <source>
        <dbReference type="ARBA" id="ARBA00022692"/>
    </source>
</evidence>
<evidence type="ECO:0000256" key="3">
    <source>
        <dbReference type="ARBA" id="ARBA00022568"/>
    </source>
</evidence>
<dbReference type="GO" id="GO:0051049">
    <property type="term" value="P:regulation of transport"/>
    <property type="evidence" value="ECO:0007669"/>
    <property type="project" value="UniProtKB-ARBA"/>
</dbReference>
<dbReference type="Gene3D" id="1.10.238.180">
    <property type="match status" value="1"/>
</dbReference>
<dbReference type="InterPro" id="IPR013761">
    <property type="entry name" value="SAM/pointed_sf"/>
</dbReference>
<evidence type="ECO:0000256" key="8">
    <source>
        <dbReference type="ARBA" id="ARBA00022989"/>
    </source>
</evidence>
<dbReference type="PANTHER" id="PTHR15136">
    <property type="entry name" value="STROMAL INTERACTION MOLECULE HOMOLOG"/>
    <property type="match status" value="1"/>
</dbReference>
<dbReference type="PROSITE" id="PS50105">
    <property type="entry name" value="SAM_DOMAIN"/>
    <property type="match status" value="1"/>
</dbReference>
<dbReference type="GO" id="GO:0005783">
    <property type="term" value="C:endoplasmic reticulum"/>
    <property type="evidence" value="ECO:0007669"/>
    <property type="project" value="TreeGrafter"/>
</dbReference>
<feature type="signal peptide" evidence="15">
    <location>
        <begin position="1"/>
        <end position="25"/>
    </location>
</feature>
<dbReference type="Pfam" id="PF25578">
    <property type="entry name" value="EF-hand_STIM1"/>
    <property type="match status" value="1"/>
</dbReference>
<dbReference type="Gene3D" id="1.10.150.50">
    <property type="entry name" value="Transcription Factor, Ets-1"/>
    <property type="match status" value="1"/>
</dbReference>
<protein>
    <submittedName>
        <fullName evidence="17">Stromal interaction molecule-like protein</fullName>
    </submittedName>
</protein>
<evidence type="ECO:0000256" key="7">
    <source>
        <dbReference type="ARBA" id="ARBA00022837"/>
    </source>
</evidence>
<keyword evidence="8 14" id="KW-1133">Transmembrane helix</keyword>
<keyword evidence="10" id="KW-0406">Ion transport</keyword>
<feature type="compositionally biased region" description="Low complexity" evidence="13">
    <location>
        <begin position="87"/>
        <end position="99"/>
    </location>
</feature>
<evidence type="ECO:0000256" key="5">
    <source>
        <dbReference type="ARBA" id="ARBA00022723"/>
    </source>
</evidence>
<keyword evidence="2" id="KW-0813">Transport</keyword>
<dbReference type="FunFam" id="1.10.238.180:FF:000001">
    <property type="entry name" value="Stromal interaction molecule 1"/>
    <property type="match status" value="1"/>
</dbReference>
<feature type="domain" description="SAM" evidence="16">
    <location>
        <begin position="228"/>
        <end position="284"/>
    </location>
</feature>
<dbReference type="Gene3D" id="1.20.5.340">
    <property type="match status" value="1"/>
</dbReference>
<evidence type="ECO:0000256" key="15">
    <source>
        <dbReference type="SAM" id="SignalP"/>
    </source>
</evidence>
<evidence type="ECO:0000256" key="2">
    <source>
        <dbReference type="ARBA" id="ARBA00022448"/>
    </source>
</evidence>
<keyword evidence="5" id="KW-0479">Metal-binding</keyword>
<dbReference type="GO" id="GO:0006874">
    <property type="term" value="P:intracellular calcium ion homeostasis"/>
    <property type="evidence" value="ECO:0007669"/>
    <property type="project" value="TreeGrafter"/>
</dbReference>
<dbReference type="InterPro" id="IPR001660">
    <property type="entry name" value="SAM"/>
</dbReference>
<feature type="region of interest" description="Disordered" evidence="13">
    <location>
        <begin position="67"/>
        <end position="99"/>
    </location>
</feature>
<gene>
    <name evidence="17" type="ORF">BLA29_004515</name>
</gene>
<keyword evidence="7" id="KW-0106">Calcium</keyword>
<feature type="transmembrane region" description="Helical" evidence="14">
    <location>
        <begin position="306"/>
        <end position="323"/>
    </location>
</feature>
<keyword evidence="9 12" id="KW-0175">Coiled coil</keyword>
<feature type="coiled-coil region" evidence="12">
    <location>
        <begin position="336"/>
        <end position="363"/>
    </location>
</feature>
<dbReference type="PANTHER" id="PTHR15136:SF5">
    <property type="entry name" value="STROMAL INTERACTION MOLECULE HOMOLOG"/>
    <property type="match status" value="1"/>
</dbReference>
<dbReference type="Pfam" id="PF07647">
    <property type="entry name" value="SAM_2"/>
    <property type="match status" value="1"/>
</dbReference>
<dbReference type="GO" id="GO:0005886">
    <property type="term" value="C:plasma membrane"/>
    <property type="evidence" value="ECO:0007669"/>
    <property type="project" value="TreeGrafter"/>
</dbReference>
<evidence type="ECO:0000313" key="17">
    <source>
        <dbReference type="EMBL" id="OTF82883.1"/>
    </source>
</evidence>
<dbReference type="InterPro" id="IPR037608">
    <property type="entry name" value="STIM1/2"/>
</dbReference>
<comment type="caution">
    <text evidence="17">The sequence shown here is derived from an EMBL/GenBank/DDBJ whole genome shotgun (WGS) entry which is preliminary data.</text>
</comment>
<evidence type="ECO:0000256" key="12">
    <source>
        <dbReference type="SAM" id="Coils"/>
    </source>
</evidence>
<evidence type="ECO:0000256" key="9">
    <source>
        <dbReference type="ARBA" id="ARBA00023054"/>
    </source>
</evidence>
<evidence type="ECO:0000256" key="10">
    <source>
        <dbReference type="ARBA" id="ARBA00023065"/>
    </source>
</evidence>
<dbReference type="Proteomes" id="UP000194236">
    <property type="component" value="Unassembled WGS sequence"/>
</dbReference>
<evidence type="ECO:0000256" key="6">
    <source>
        <dbReference type="ARBA" id="ARBA00022729"/>
    </source>
</evidence>
<sequence>MAIILFNSISLLLISSSLLLTNCHAELSAQRPSQLPTSSSSCQQHHQTVSPSCVSISHVHNEEYHQKQQQQYKSAASTTNIQDNRLPNNSPVPDNNNNNNNIQCQLQVIKSTNEIQPIQSALTINGIYSKFFSELIIDLFLFPNIDFDCEHLNFCDDHLGFEAILNLHRQLDEDANGDIDISESDEFIRDELKYENGAERQKAFHGNDKHITVDELWRAWRISTVHNWTVDQTVEWLNEIVELPKYQNVFETNAINGIVLPRLAANSQMFSALGINNPIHKQKIALKAMDVVLFGEPKLKSSNKDVIMGFLFIFATVVGYYAYRQHEYSKEHIRKMTKDIETLSNYEKQIESMQSELGKLKQEQEET</sequence>
<dbReference type="InterPro" id="IPR057835">
    <property type="entry name" value="EF-hand_STIM1/2"/>
</dbReference>
<dbReference type="OrthoDB" id="9986177at2759"/>
<name>A0A1Y3BSU2_EURMA</name>
<dbReference type="GO" id="GO:0005246">
    <property type="term" value="F:calcium channel regulator activity"/>
    <property type="evidence" value="ECO:0007669"/>
    <property type="project" value="InterPro"/>
</dbReference>
<evidence type="ECO:0000256" key="11">
    <source>
        <dbReference type="ARBA" id="ARBA00023136"/>
    </source>
</evidence>
<comment type="subcellular location">
    <subcellularLocation>
        <location evidence="1">Membrane</location>
        <topology evidence="1">Single-pass type I membrane protein</topology>
    </subcellularLocation>
</comment>
<organism evidence="17 18">
    <name type="scientific">Euroglyphus maynei</name>
    <name type="common">Mayne's house dust mite</name>
    <dbReference type="NCBI Taxonomy" id="6958"/>
    <lineage>
        <taxon>Eukaryota</taxon>
        <taxon>Metazoa</taxon>
        <taxon>Ecdysozoa</taxon>
        <taxon>Arthropoda</taxon>
        <taxon>Chelicerata</taxon>
        <taxon>Arachnida</taxon>
        <taxon>Acari</taxon>
        <taxon>Acariformes</taxon>
        <taxon>Sarcoptiformes</taxon>
        <taxon>Astigmata</taxon>
        <taxon>Psoroptidia</taxon>
        <taxon>Analgoidea</taxon>
        <taxon>Pyroglyphidae</taxon>
        <taxon>Pyroglyphinae</taxon>
        <taxon>Euroglyphus</taxon>
    </lineage>
</organism>